<dbReference type="EMBL" id="BMJS01000001">
    <property type="protein sequence ID" value="GGF88669.1"/>
    <property type="molecule type" value="Genomic_DNA"/>
</dbReference>
<dbReference type="SUPFAM" id="SSF55620">
    <property type="entry name" value="Tetrahydrobiopterin biosynthesis enzymes-like"/>
    <property type="match status" value="1"/>
</dbReference>
<comment type="caution">
    <text evidence="7">The sequence shown here is derived from an EMBL/GenBank/DDBJ whole genome shotgun (WGS) entry which is preliminary data.</text>
</comment>
<dbReference type="GO" id="GO:0070497">
    <property type="term" value="F:6-carboxytetrahydropterin synthase activity"/>
    <property type="evidence" value="ECO:0007669"/>
    <property type="project" value="UniProtKB-EC"/>
</dbReference>
<evidence type="ECO:0000256" key="3">
    <source>
        <dbReference type="ARBA" id="ARBA00012982"/>
    </source>
</evidence>
<name>A0A8J3E6D4_9GAMM</name>
<keyword evidence="8" id="KW-1185">Reference proteome</keyword>
<dbReference type="InterPro" id="IPR007115">
    <property type="entry name" value="6-PTP_synth/QueD"/>
</dbReference>
<dbReference type="UniPathway" id="UPA00391"/>
<dbReference type="AlphaFoldDB" id="A0A8J3E6D4"/>
<sequence>MIYRVEKYLDGFSTCFRQWNAEHSHCRFLHGYAISFRLHFAAKSLDQHNWVWDFGWLKDKNHTIDGMTAKEWFHYMFDHTVVLSQKDPALETFKALEQQGLLQLRTLPYFSCEGIAEFVLNTLNPLVQQHSDNRVTLFRVDVMENNKNLGAVEVDYAH</sequence>
<dbReference type="EC" id="4.1.2.50" evidence="3"/>
<dbReference type="Pfam" id="PF01242">
    <property type="entry name" value="PTPS"/>
    <property type="match status" value="1"/>
</dbReference>
<evidence type="ECO:0000313" key="8">
    <source>
        <dbReference type="Proteomes" id="UP000636949"/>
    </source>
</evidence>
<reference evidence="7" key="2">
    <citation type="submission" date="2020-09" db="EMBL/GenBank/DDBJ databases">
        <authorList>
            <person name="Sun Q."/>
            <person name="Zhou Y."/>
        </authorList>
    </citation>
    <scope>NUCLEOTIDE SEQUENCE</scope>
    <source>
        <strain evidence="7">CGMCC 1.15758</strain>
    </source>
</reference>
<evidence type="ECO:0000256" key="4">
    <source>
        <dbReference type="ARBA" id="ARBA00018141"/>
    </source>
</evidence>
<organism evidence="7 8">
    <name type="scientific">Cysteiniphilum litorale</name>
    <dbReference type="NCBI Taxonomy" id="2056700"/>
    <lineage>
        <taxon>Bacteria</taxon>
        <taxon>Pseudomonadati</taxon>
        <taxon>Pseudomonadota</taxon>
        <taxon>Gammaproteobacteria</taxon>
        <taxon>Thiotrichales</taxon>
        <taxon>Fastidiosibacteraceae</taxon>
        <taxon>Cysteiniphilum</taxon>
    </lineage>
</organism>
<evidence type="ECO:0000256" key="2">
    <source>
        <dbReference type="ARBA" id="ARBA00008900"/>
    </source>
</evidence>
<dbReference type="Proteomes" id="UP000636949">
    <property type="component" value="Unassembled WGS sequence"/>
</dbReference>
<evidence type="ECO:0000313" key="7">
    <source>
        <dbReference type="EMBL" id="GGF88669.1"/>
    </source>
</evidence>
<protein>
    <recommendedName>
        <fullName evidence="4">6-carboxy-5,6,7,8-tetrahydropterin synthase</fullName>
        <ecNumber evidence="3">4.1.2.50</ecNumber>
    </recommendedName>
    <alternativeName>
        <fullName evidence="5">Queuosine biosynthesis protein QueD</fullName>
    </alternativeName>
</protein>
<comment type="similarity">
    <text evidence="2">Belongs to the PTPS family. QueD subfamily.</text>
</comment>
<evidence type="ECO:0000256" key="5">
    <source>
        <dbReference type="ARBA" id="ARBA00031449"/>
    </source>
</evidence>
<proteinExistence type="inferred from homology"/>
<evidence type="ECO:0000256" key="1">
    <source>
        <dbReference type="ARBA" id="ARBA00005061"/>
    </source>
</evidence>
<dbReference type="InterPro" id="IPR038418">
    <property type="entry name" value="6-PTP_synth/QueD_sf"/>
</dbReference>
<comment type="catalytic activity">
    <reaction evidence="6">
        <text>7,8-dihydroneopterin 3'-triphosphate + H2O = 6-carboxy-5,6,7,8-tetrahydropterin + triphosphate + acetaldehyde + 2 H(+)</text>
        <dbReference type="Rhea" id="RHEA:27966"/>
        <dbReference type="ChEBI" id="CHEBI:15343"/>
        <dbReference type="ChEBI" id="CHEBI:15377"/>
        <dbReference type="ChEBI" id="CHEBI:15378"/>
        <dbReference type="ChEBI" id="CHEBI:18036"/>
        <dbReference type="ChEBI" id="CHEBI:58462"/>
        <dbReference type="ChEBI" id="CHEBI:61032"/>
        <dbReference type="EC" id="4.1.2.50"/>
    </reaction>
</comment>
<evidence type="ECO:0000256" key="6">
    <source>
        <dbReference type="ARBA" id="ARBA00048807"/>
    </source>
</evidence>
<dbReference type="RefSeq" id="WP_117001166.1">
    <property type="nucleotide sequence ID" value="NZ_BMJS01000001.1"/>
</dbReference>
<comment type="pathway">
    <text evidence="1">Purine metabolism; 7-cyano-7-deazaguanine biosynthesis.</text>
</comment>
<dbReference type="OrthoDB" id="9804698at2"/>
<dbReference type="Gene3D" id="3.30.479.10">
    <property type="entry name" value="6-pyruvoyl tetrahydropterin synthase/QueD"/>
    <property type="match status" value="1"/>
</dbReference>
<accession>A0A8J3E6D4</accession>
<gene>
    <name evidence="7" type="ORF">GCM10010995_02350</name>
</gene>
<reference evidence="7" key="1">
    <citation type="journal article" date="2014" name="Int. J. Syst. Evol. Microbiol.">
        <title>Complete genome sequence of Corynebacterium casei LMG S-19264T (=DSM 44701T), isolated from a smear-ripened cheese.</title>
        <authorList>
            <consortium name="US DOE Joint Genome Institute (JGI-PGF)"/>
            <person name="Walter F."/>
            <person name="Albersmeier A."/>
            <person name="Kalinowski J."/>
            <person name="Ruckert C."/>
        </authorList>
    </citation>
    <scope>NUCLEOTIDE SEQUENCE</scope>
    <source>
        <strain evidence="7">CGMCC 1.15758</strain>
    </source>
</reference>